<dbReference type="AlphaFoldDB" id="A0A4C1UB02"/>
<name>A0A4C1UB02_EUMVA</name>
<evidence type="ECO:0000256" key="1">
    <source>
        <dbReference type="SAM" id="MobiDB-lite"/>
    </source>
</evidence>
<feature type="compositionally biased region" description="Acidic residues" evidence="1">
    <location>
        <begin position="18"/>
        <end position="35"/>
    </location>
</feature>
<feature type="region of interest" description="Disordered" evidence="1">
    <location>
        <begin position="395"/>
        <end position="425"/>
    </location>
</feature>
<feature type="region of interest" description="Disordered" evidence="1">
    <location>
        <begin position="18"/>
        <end position="45"/>
    </location>
</feature>
<feature type="domain" description="PiggyBac transposable element-derived protein" evidence="2">
    <location>
        <begin position="116"/>
        <end position="371"/>
    </location>
</feature>
<dbReference type="STRING" id="151549.A0A4C1UB02"/>
<comment type="caution">
    <text evidence="3">The sequence shown here is derived from an EMBL/GenBank/DDBJ whole genome shotgun (WGS) entry which is preliminary data.</text>
</comment>
<dbReference type="InterPro" id="IPR029526">
    <property type="entry name" value="PGBD"/>
</dbReference>
<dbReference type="Pfam" id="PF13843">
    <property type="entry name" value="DDE_Tnp_1_7"/>
    <property type="match status" value="1"/>
</dbReference>
<keyword evidence="4" id="KW-1185">Reference proteome</keyword>
<sequence length="506" mass="58097">MDIKNHTALIETLLLEELPDCDEESDAGVSDDEVDNLQPPSPRDFDDIFESALKGAFAEVPPLSPSNEDVLECPINQVPPYPIPGPSVQPDLPSASRTSQRLPEPTRKWKKRDLNCKDKLYKIRPMIDALNKKFEVVYHDTREVSVDESMIKFKSKSVLKQYLPMKPIKRWYKLWCLADQRGYIKKFQIYQGKDEELNSKFTGHGLGEKVVLELTEQDWSKRKVVYFDNFFKSVALLEKLKTENTYACGTIRCNRKGRPGNVLADSQLKRGESDHRFSNLDIGYCKWKDNKVVNFVSNFHGNQEATVSRKEKNGSKSAITCPIAVKGYNNYMGGVDTADRLRALYSIDRKSPKWWHRLFWGLLDIAFVNAYVIHGLIMEQTTVKDFRRSVTQGLMTMKDASQKRKTSTDNTAKGGPSKRRKSDYSTIKDVRLRNRGIHWPMFVENRGRCEKTKRDEEGGLQPQPKRQATLSEIIDKKSLYVDDDVRAKDITLTIAEQICVDMEPLI</sequence>
<dbReference type="PANTHER" id="PTHR46599">
    <property type="entry name" value="PIGGYBAC TRANSPOSABLE ELEMENT-DERIVED PROTEIN 4"/>
    <property type="match status" value="1"/>
</dbReference>
<accession>A0A4C1UB02</accession>
<evidence type="ECO:0000259" key="2">
    <source>
        <dbReference type="Pfam" id="PF13843"/>
    </source>
</evidence>
<dbReference type="Proteomes" id="UP000299102">
    <property type="component" value="Unassembled WGS sequence"/>
</dbReference>
<reference evidence="3 4" key="1">
    <citation type="journal article" date="2019" name="Commun. Biol.">
        <title>The bagworm genome reveals a unique fibroin gene that provides high tensile strength.</title>
        <authorList>
            <person name="Kono N."/>
            <person name="Nakamura H."/>
            <person name="Ohtoshi R."/>
            <person name="Tomita M."/>
            <person name="Numata K."/>
            <person name="Arakawa K."/>
        </authorList>
    </citation>
    <scope>NUCLEOTIDE SEQUENCE [LARGE SCALE GENOMIC DNA]</scope>
</reference>
<protein>
    <submittedName>
        <fullName evidence="3">PiggyBac transposable element-derived protein 3</fullName>
    </submittedName>
</protein>
<gene>
    <name evidence="3" type="primary">PGBD3</name>
    <name evidence="3" type="ORF">EVAR_80197_1</name>
</gene>
<dbReference type="OrthoDB" id="118105at2759"/>
<evidence type="ECO:0000313" key="3">
    <source>
        <dbReference type="EMBL" id="GBP23581.1"/>
    </source>
</evidence>
<organism evidence="3 4">
    <name type="scientific">Eumeta variegata</name>
    <name type="common">Bagworm moth</name>
    <name type="synonym">Eumeta japonica</name>
    <dbReference type="NCBI Taxonomy" id="151549"/>
    <lineage>
        <taxon>Eukaryota</taxon>
        <taxon>Metazoa</taxon>
        <taxon>Ecdysozoa</taxon>
        <taxon>Arthropoda</taxon>
        <taxon>Hexapoda</taxon>
        <taxon>Insecta</taxon>
        <taxon>Pterygota</taxon>
        <taxon>Neoptera</taxon>
        <taxon>Endopterygota</taxon>
        <taxon>Lepidoptera</taxon>
        <taxon>Glossata</taxon>
        <taxon>Ditrysia</taxon>
        <taxon>Tineoidea</taxon>
        <taxon>Psychidae</taxon>
        <taxon>Oiketicinae</taxon>
        <taxon>Eumeta</taxon>
    </lineage>
</organism>
<evidence type="ECO:0000313" key="4">
    <source>
        <dbReference type="Proteomes" id="UP000299102"/>
    </source>
</evidence>
<feature type="region of interest" description="Disordered" evidence="1">
    <location>
        <begin position="82"/>
        <end position="108"/>
    </location>
</feature>
<proteinExistence type="predicted"/>
<dbReference type="EMBL" id="BGZK01000152">
    <property type="protein sequence ID" value="GBP23581.1"/>
    <property type="molecule type" value="Genomic_DNA"/>
</dbReference>
<dbReference type="PANTHER" id="PTHR46599:SF3">
    <property type="entry name" value="PIGGYBAC TRANSPOSABLE ELEMENT-DERIVED PROTEIN 4"/>
    <property type="match status" value="1"/>
</dbReference>